<keyword evidence="4 6" id="KW-1133">Transmembrane helix</keyword>
<feature type="domain" description="Phage shock protein PspC N-terminal" evidence="7">
    <location>
        <begin position="3"/>
        <end position="58"/>
    </location>
</feature>
<dbReference type="PANTHER" id="PTHR33885">
    <property type="entry name" value="PHAGE SHOCK PROTEIN C"/>
    <property type="match status" value="1"/>
</dbReference>
<accession>A0A7K1LHR0</accession>
<sequence length="61" mass="6937">MALKRSRNHKVIAGVCGGIAEALDWSPNWVRFLFLLSFLIPGPQAIFYVVAWIIIPKENRI</sequence>
<evidence type="ECO:0000256" key="3">
    <source>
        <dbReference type="ARBA" id="ARBA00022692"/>
    </source>
</evidence>
<name>A0A7K1LHR0_9MICC</name>
<protein>
    <submittedName>
        <fullName evidence="8">PspC domain-containing protein</fullName>
    </submittedName>
</protein>
<keyword evidence="5 6" id="KW-0472">Membrane</keyword>
<reference evidence="8 9" key="1">
    <citation type="submission" date="2019-12" db="EMBL/GenBank/DDBJ databases">
        <authorList>
            <person name="Li J."/>
            <person name="Shi Y."/>
            <person name="Xu G."/>
            <person name="Xiao D."/>
            <person name="Ran X."/>
        </authorList>
    </citation>
    <scope>NUCLEOTIDE SEQUENCE [LARGE SCALE GENOMIC DNA]</scope>
    <source>
        <strain evidence="8 9">JCM 15915</strain>
    </source>
</reference>
<evidence type="ECO:0000256" key="1">
    <source>
        <dbReference type="ARBA" id="ARBA00004162"/>
    </source>
</evidence>
<dbReference type="RefSeq" id="WP_129315365.1">
    <property type="nucleotide sequence ID" value="NZ_CP197643.1"/>
</dbReference>
<dbReference type="Pfam" id="PF04024">
    <property type="entry name" value="PspC"/>
    <property type="match status" value="1"/>
</dbReference>
<dbReference type="Proteomes" id="UP000462152">
    <property type="component" value="Unassembled WGS sequence"/>
</dbReference>
<dbReference type="PANTHER" id="PTHR33885:SF3">
    <property type="entry name" value="PHAGE SHOCK PROTEIN C"/>
    <property type="match status" value="1"/>
</dbReference>
<evidence type="ECO:0000259" key="7">
    <source>
        <dbReference type="Pfam" id="PF04024"/>
    </source>
</evidence>
<evidence type="ECO:0000256" key="5">
    <source>
        <dbReference type="ARBA" id="ARBA00023136"/>
    </source>
</evidence>
<evidence type="ECO:0000256" key="2">
    <source>
        <dbReference type="ARBA" id="ARBA00022475"/>
    </source>
</evidence>
<dbReference type="AlphaFoldDB" id="A0A7K1LHR0"/>
<proteinExistence type="predicted"/>
<dbReference type="GO" id="GO:0005886">
    <property type="term" value="C:plasma membrane"/>
    <property type="evidence" value="ECO:0007669"/>
    <property type="project" value="UniProtKB-SubCell"/>
</dbReference>
<keyword evidence="9" id="KW-1185">Reference proteome</keyword>
<organism evidence="8 9">
    <name type="scientific">Rothia koreensis</name>
    <dbReference type="NCBI Taxonomy" id="592378"/>
    <lineage>
        <taxon>Bacteria</taxon>
        <taxon>Bacillati</taxon>
        <taxon>Actinomycetota</taxon>
        <taxon>Actinomycetes</taxon>
        <taxon>Micrococcales</taxon>
        <taxon>Micrococcaceae</taxon>
        <taxon>Rothia</taxon>
    </lineage>
</organism>
<dbReference type="InterPro" id="IPR007168">
    <property type="entry name" value="Phageshock_PspC_N"/>
</dbReference>
<dbReference type="InterPro" id="IPR052027">
    <property type="entry name" value="PspC"/>
</dbReference>
<comment type="caution">
    <text evidence="8">The sequence shown here is derived from an EMBL/GenBank/DDBJ whole genome shotgun (WGS) entry which is preliminary data.</text>
</comment>
<feature type="transmembrane region" description="Helical" evidence="6">
    <location>
        <begin position="32"/>
        <end position="55"/>
    </location>
</feature>
<keyword evidence="2" id="KW-1003">Cell membrane</keyword>
<gene>
    <name evidence="8" type="ORF">GMA10_05160</name>
</gene>
<evidence type="ECO:0000313" key="9">
    <source>
        <dbReference type="Proteomes" id="UP000462152"/>
    </source>
</evidence>
<dbReference type="OrthoDB" id="7359894at2"/>
<dbReference type="EMBL" id="WOGT01000002">
    <property type="protein sequence ID" value="MUN54603.1"/>
    <property type="molecule type" value="Genomic_DNA"/>
</dbReference>
<keyword evidence="3 6" id="KW-0812">Transmembrane</keyword>
<evidence type="ECO:0000256" key="6">
    <source>
        <dbReference type="SAM" id="Phobius"/>
    </source>
</evidence>
<evidence type="ECO:0000313" key="8">
    <source>
        <dbReference type="EMBL" id="MUN54603.1"/>
    </source>
</evidence>
<evidence type="ECO:0000256" key="4">
    <source>
        <dbReference type="ARBA" id="ARBA00022989"/>
    </source>
</evidence>
<comment type="subcellular location">
    <subcellularLocation>
        <location evidence="1">Cell membrane</location>
        <topology evidence="1">Single-pass membrane protein</topology>
    </subcellularLocation>
</comment>